<dbReference type="AlphaFoldDB" id="A0A7G5IM24"/>
<keyword evidence="2" id="KW-1185">Reference proteome</keyword>
<accession>A0A7G5IM24</accession>
<dbReference type="InterPro" id="IPR007729">
    <property type="entry name" value="DGOK"/>
</dbReference>
<protein>
    <submittedName>
        <fullName evidence="1">2-dehydro-3-deoxygalactonokinase</fullName>
    </submittedName>
</protein>
<sequence>MLIGEDVRCHLGDPAIAVTLVGDPGLTGLYARAIAMQGGTTTVVDGETAFLAGIVRLWQAVQAP</sequence>
<dbReference type="GO" id="GO:0008671">
    <property type="term" value="F:2-dehydro-3-deoxygalactonokinase activity"/>
    <property type="evidence" value="ECO:0007669"/>
    <property type="project" value="InterPro"/>
</dbReference>
<dbReference type="EMBL" id="CP059851">
    <property type="protein sequence ID" value="QMW24416.1"/>
    <property type="molecule type" value="Genomic_DNA"/>
</dbReference>
<dbReference type="GO" id="GO:0034194">
    <property type="term" value="P:D-galactonate catabolic process"/>
    <property type="evidence" value="ECO:0007669"/>
    <property type="project" value="InterPro"/>
</dbReference>
<reference evidence="1 2" key="1">
    <citation type="submission" date="2020-07" db="EMBL/GenBank/DDBJ databases">
        <title>Complete genome sequence for Sandaracinobacter sp. M6.</title>
        <authorList>
            <person name="Tang Y."/>
            <person name="Liu Q."/>
            <person name="Guo Z."/>
            <person name="Lei P."/>
            <person name="Huang B."/>
        </authorList>
    </citation>
    <scope>NUCLEOTIDE SEQUENCE [LARGE SCALE GENOMIC DNA]</scope>
    <source>
        <strain evidence="1 2">M6</strain>
    </source>
</reference>
<name>A0A7G5IM24_9SPHN</name>
<dbReference type="Proteomes" id="UP000515292">
    <property type="component" value="Chromosome"/>
</dbReference>
<organism evidence="1 2">
    <name type="scientific">Sandaracinobacteroides saxicola</name>
    <dbReference type="NCBI Taxonomy" id="2759707"/>
    <lineage>
        <taxon>Bacteria</taxon>
        <taxon>Pseudomonadati</taxon>
        <taxon>Pseudomonadota</taxon>
        <taxon>Alphaproteobacteria</taxon>
        <taxon>Sphingomonadales</taxon>
        <taxon>Sphingosinicellaceae</taxon>
        <taxon>Sandaracinobacteroides</taxon>
    </lineage>
</organism>
<keyword evidence="1" id="KW-0808">Transferase</keyword>
<dbReference type="KEGG" id="sand:H3309_08205"/>
<evidence type="ECO:0000313" key="1">
    <source>
        <dbReference type="EMBL" id="QMW24416.1"/>
    </source>
</evidence>
<dbReference type="InterPro" id="IPR042257">
    <property type="entry name" value="DGOK_C"/>
</dbReference>
<keyword evidence="1" id="KW-0418">Kinase</keyword>
<proteinExistence type="predicted"/>
<gene>
    <name evidence="1" type="ORF">H3309_08205</name>
</gene>
<dbReference type="Pfam" id="PF05035">
    <property type="entry name" value="DGOK"/>
    <property type="match status" value="1"/>
</dbReference>
<dbReference type="Gene3D" id="3.30.420.310">
    <property type="entry name" value="2-keto-3-deoxy-galactonokinase, C-terminal domain"/>
    <property type="match status" value="1"/>
</dbReference>
<evidence type="ECO:0000313" key="2">
    <source>
        <dbReference type="Proteomes" id="UP000515292"/>
    </source>
</evidence>